<feature type="domain" description="C2H2-type" evidence="1">
    <location>
        <begin position="124"/>
        <end position="153"/>
    </location>
</feature>
<proteinExistence type="predicted"/>
<protein>
    <recommendedName>
        <fullName evidence="1">C2H2-type domain-containing protein</fullName>
    </recommendedName>
</protein>
<dbReference type="InterPro" id="IPR036236">
    <property type="entry name" value="Znf_C2H2_sf"/>
</dbReference>
<dbReference type="AlphaFoldDB" id="A0A031LQQ9"/>
<dbReference type="PROSITE" id="PS50157">
    <property type="entry name" value="ZINC_FINGER_C2H2_2"/>
    <property type="match status" value="1"/>
</dbReference>
<dbReference type="STRING" id="1160895.CM19_03525"/>
<name>A0A031LQQ9_9CREN</name>
<reference evidence="2 3" key="1">
    <citation type="submission" date="2014-03" db="EMBL/GenBank/DDBJ databases">
        <title>Draft genome sequence of the novel thermoacidophilic archaea Acidianus copahuensis ALE1 strain, isolated from Copahue volcanic area in Neuquen Argentina.</title>
        <authorList>
            <person name="Urbieta M.S."/>
            <person name="Rascovan N."/>
            <person name="Castro C."/>
            <person name="Revale S."/>
            <person name="Giaveno M.A."/>
            <person name="Vazquez M.P."/>
            <person name="Donati E.R."/>
        </authorList>
    </citation>
    <scope>NUCLEOTIDE SEQUENCE [LARGE SCALE GENOMIC DNA]</scope>
    <source>
        <strain evidence="2 3">ALE1</strain>
    </source>
</reference>
<organism evidence="2 3">
    <name type="scientific">Candidatus Acidianus copahuensis</name>
    <dbReference type="NCBI Taxonomy" id="1160895"/>
    <lineage>
        <taxon>Archaea</taxon>
        <taxon>Thermoproteota</taxon>
        <taxon>Thermoprotei</taxon>
        <taxon>Sulfolobales</taxon>
        <taxon>Sulfolobaceae</taxon>
        <taxon>Acidianus</taxon>
    </lineage>
</organism>
<comment type="caution">
    <text evidence="2">The sequence shown here is derived from an EMBL/GenBank/DDBJ whole genome shotgun (WGS) entry which is preliminary data.</text>
</comment>
<dbReference type="Proteomes" id="UP000024332">
    <property type="component" value="Unassembled WGS sequence"/>
</dbReference>
<accession>A0A031LQQ9</accession>
<sequence length="161" mass="19096">MRDLTMKVTVFKALQMIGFEKVRQRTLVRDDITIVLSVGFEKKWIVSSPEWRQTFYSTRQLLHGLYTKGIICRDELEIIGEVLQEAKEELEYIDAGEQAKYLEQIKNKFRNEVILPYIRKRYGNSCPICGKTFSTPLQLYRHIRSSEHDWDEIIMEMIENS</sequence>
<keyword evidence="3" id="KW-1185">Reference proteome</keyword>
<dbReference type="SUPFAM" id="SSF57667">
    <property type="entry name" value="beta-beta-alpha zinc fingers"/>
    <property type="match status" value="1"/>
</dbReference>
<dbReference type="Pfam" id="PF00096">
    <property type="entry name" value="zf-C2H2"/>
    <property type="match status" value="1"/>
</dbReference>
<dbReference type="SMART" id="SM00355">
    <property type="entry name" value="ZnF_C2H2"/>
    <property type="match status" value="1"/>
</dbReference>
<dbReference type="InterPro" id="IPR013087">
    <property type="entry name" value="Znf_C2H2_type"/>
</dbReference>
<gene>
    <name evidence="2" type="ORF">CM19_03525</name>
</gene>
<evidence type="ECO:0000313" key="2">
    <source>
        <dbReference type="EMBL" id="EZQ10712.1"/>
    </source>
</evidence>
<evidence type="ECO:0000259" key="1">
    <source>
        <dbReference type="PROSITE" id="PS50157"/>
    </source>
</evidence>
<dbReference type="PROSITE" id="PS00028">
    <property type="entry name" value="ZINC_FINGER_C2H2_1"/>
    <property type="match status" value="1"/>
</dbReference>
<evidence type="ECO:0000313" key="3">
    <source>
        <dbReference type="Proteomes" id="UP000024332"/>
    </source>
</evidence>
<dbReference type="EMBL" id="JFZT01000020">
    <property type="protein sequence ID" value="EZQ10712.1"/>
    <property type="molecule type" value="Genomic_DNA"/>
</dbReference>